<protein>
    <submittedName>
        <fullName evidence="1">Uncharacterized protein</fullName>
    </submittedName>
</protein>
<dbReference type="RefSeq" id="WP_345159631.1">
    <property type="nucleotide sequence ID" value="NZ_BAABHC010000014.1"/>
</dbReference>
<dbReference type="EMBL" id="BAABHC010000014">
    <property type="protein sequence ID" value="GAA4434701.1"/>
    <property type="molecule type" value="Genomic_DNA"/>
</dbReference>
<proteinExistence type="predicted"/>
<gene>
    <name evidence="1" type="ORF">GCM10023188_25960</name>
</gene>
<organism evidence="1 2">
    <name type="scientific">Pontibacter saemangeumensis</name>
    <dbReference type="NCBI Taxonomy" id="1084525"/>
    <lineage>
        <taxon>Bacteria</taxon>
        <taxon>Pseudomonadati</taxon>
        <taxon>Bacteroidota</taxon>
        <taxon>Cytophagia</taxon>
        <taxon>Cytophagales</taxon>
        <taxon>Hymenobacteraceae</taxon>
        <taxon>Pontibacter</taxon>
    </lineage>
</organism>
<name>A0ABP8LT53_9BACT</name>
<evidence type="ECO:0000313" key="1">
    <source>
        <dbReference type="EMBL" id="GAA4434701.1"/>
    </source>
</evidence>
<reference evidence="2" key="1">
    <citation type="journal article" date="2019" name="Int. J. Syst. Evol. Microbiol.">
        <title>The Global Catalogue of Microorganisms (GCM) 10K type strain sequencing project: providing services to taxonomists for standard genome sequencing and annotation.</title>
        <authorList>
            <consortium name="The Broad Institute Genomics Platform"/>
            <consortium name="The Broad Institute Genome Sequencing Center for Infectious Disease"/>
            <person name="Wu L."/>
            <person name="Ma J."/>
        </authorList>
    </citation>
    <scope>NUCLEOTIDE SEQUENCE [LARGE SCALE GENOMIC DNA]</scope>
    <source>
        <strain evidence="2">JCM 17926</strain>
    </source>
</reference>
<keyword evidence="2" id="KW-1185">Reference proteome</keyword>
<evidence type="ECO:0000313" key="2">
    <source>
        <dbReference type="Proteomes" id="UP001500552"/>
    </source>
</evidence>
<sequence length="58" mass="7019">MARHKPPRTEEDKANFFDWIKQERQRIKVPNRYTFGTAFDDEEERIRAQAISDRGRPL</sequence>
<dbReference type="Proteomes" id="UP001500552">
    <property type="component" value="Unassembled WGS sequence"/>
</dbReference>
<accession>A0ABP8LT53</accession>
<comment type="caution">
    <text evidence="1">The sequence shown here is derived from an EMBL/GenBank/DDBJ whole genome shotgun (WGS) entry which is preliminary data.</text>
</comment>